<dbReference type="PANTHER" id="PTHR33710">
    <property type="entry name" value="BNAC02G09200D PROTEIN"/>
    <property type="match status" value="1"/>
</dbReference>
<organism evidence="2 3">
    <name type="scientific">Linum trigynum</name>
    <dbReference type="NCBI Taxonomy" id="586398"/>
    <lineage>
        <taxon>Eukaryota</taxon>
        <taxon>Viridiplantae</taxon>
        <taxon>Streptophyta</taxon>
        <taxon>Embryophyta</taxon>
        <taxon>Tracheophyta</taxon>
        <taxon>Spermatophyta</taxon>
        <taxon>Magnoliopsida</taxon>
        <taxon>eudicotyledons</taxon>
        <taxon>Gunneridae</taxon>
        <taxon>Pentapetalae</taxon>
        <taxon>rosids</taxon>
        <taxon>fabids</taxon>
        <taxon>Malpighiales</taxon>
        <taxon>Linaceae</taxon>
        <taxon>Linum</taxon>
    </lineage>
</organism>
<sequence length="574" mass="66564">MESAAIVWNVRGLGNRDKRARVKRLIGSRKPKIVGLVETKWDSCDDSKIRSIGGSTDLGWIAKNAAGSAGGIAVYWDKLFYNTLSSREGRHFLEVEFQEKVSQKIWHLVVVYGPQDREDKIDFLNEIRALCHQCQAPMCIAGDFNLVRSHDEYRGARRNHNLMEEFNSVIDECGLMELPLGDSSFTWCKGGDNNCLSRIDRVFVSVNFDILFPDCSLVAMDRIESDHSQLLIKWGEGLRVHRPWKFENMWLEDNRFYMALAEWLNTQIQGRGMVFKWARRLQDLKNRIKVWNKEVFGDMNKKLDDLIAENRDINQREEERMLTTEEVRRRDCILIEIGQVLNLLEISWRQKSRELWLSKGDRNSGFFHRVANFKRKVNRIVSITINGMVTKGREEVALGVVEYYKRLFCEDLKKRHFPSQYDCFKITDEEAQFLSRRFSELEVWESIADCDGGKARGPDGFTWEFYKKTWNLIKPEIMLAFGDFFNSGYLPFCASHSFICLVPKKDTVVDIKDLRPISLMGSFNKLVSKVLARRLGSVIVTQNQHASVRGRQIGEAGLIAFELVDSRKKSRRPV</sequence>
<proteinExistence type="predicted"/>
<reference evidence="2 3" key="1">
    <citation type="submission" date="2024-04" db="EMBL/GenBank/DDBJ databases">
        <authorList>
            <person name="Fracassetti M."/>
        </authorList>
    </citation>
    <scope>NUCLEOTIDE SEQUENCE [LARGE SCALE GENOMIC DNA]</scope>
</reference>
<dbReference type="AlphaFoldDB" id="A0AAV2DCW4"/>
<feature type="domain" description="Endonuclease/exonuclease/phosphatase" evidence="1">
    <location>
        <begin position="7"/>
        <end position="227"/>
    </location>
</feature>
<dbReference type="EMBL" id="OZ034815">
    <property type="protein sequence ID" value="CAL1371676.1"/>
    <property type="molecule type" value="Genomic_DNA"/>
</dbReference>
<dbReference type="Gene3D" id="3.60.10.10">
    <property type="entry name" value="Endonuclease/exonuclease/phosphatase"/>
    <property type="match status" value="1"/>
</dbReference>
<gene>
    <name evidence="2" type="ORF">LTRI10_LOCUS13727</name>
</gene>
<evidence type="ECO:0000259" key="1">
    <source>
        <dbReference type="Pfam" id="PF03372"/>
    </source>
</evidence>
<dbReference type="GO" id="GO:0003824">
    <property type="term" value="F:catalytic activity"/>
    <property type="evidence" value="ECO:0007669"/>
    <property type="project" value="InterPro"/>
</dbReference>
<dbReference type="InterPro" id="IPR005135">
    <property type="entry name" value="Endo/exonuclease/phosphatase"/>
</dbReference>
<dbReference type="Proteomes" id="UP001497516">
    <property type="component" value="Chromosome 2"/>
</dbReference>
<evidence type="ECO:0000313" key="2">
    <source>
        <dbReference type="EMBL" id="CAL1371676.1"/>
    </source>
</evidence>
<name>A0AAV2DCW4_9ROSI</name>
<protein>
    <recommendedName>
        <fullName evidence="1">Endonuclease/exonuclease/phosphatase domain-containing protein</fullName>
    </recommendedName>
</protein>
<keyword evidence="3" id="KW-1185">Reference proteome</keyword>
<dbReference type="SUPFAM" id="SSF56219">
    <property type="entry name" value="DNase I-like"/>
    <property type="match status" value="1"/>
</dbReference>
<accession>A0AAV2DCW4</accession>
<dbReference type="PANTHER" id="PTHR33710:SF71">
    <property type="entry name" value="ENDONUCLEASE_EXONUCLEASE_PHOSPHATASE DOMAIN-CONTAINING PROTEIN"/>
    <property type="match status" value="1"/>
</dbReference>
<dbReference type="Pfam" id="PF03372">
    <property type="entry name" value="Exo_endo_phos"/>
    <property type="match status" value="1"/>
</dbReference>
<dbReference type="InterPro" id="IPR036691">
    <property type="entry name" value="Endo/exonu/phosph_ase_sf"/>
</dbReference>
<evidence type="ECO:0000313" key="3">
    <source>
        <dbReference type="Proteomes" id="UP001497516"/>
    </source>
</evidence>